<evidence type="ECO:0000256" key="6">
    <source>
        <dbReference type="ARBA" id="ARBA00022840"/>
    </source>
</evidence>
<organism evidence="11 12">
    <name type="scientific">Terribacillus saccharophilus</name>
    <dbReference type="NCBI Taxonomy" id="361277"/>
    <lineage>
        <taxon>Bacteria</taxon>
        <taxon>Bacillati</taxon>
        <taxon>Bacillota</taxon>
        <taxon>Bacilli</taxon>
        <taxon>Bacillales</taxon>
        <taxon>Bacillaceae</taxon>
        <taxon>Terribacillus</taxon>
    </lineage>
</organism>
<dbReference type="EMBL" id="CP008876">
    <property type="protein sequence ID" value="AIF67432.1"/>
    <property type="molecule type" value="Genomic_DNA"/>
</dbReference>
<accession>A0A075LN61</accession>
<comment type="subcellular location">
    <subcellularLocation>
        <location evidence="1">Cell membrane</location>
        <topology evidence="1">Peripheral membrane protein</topology>
    </subcellularLocation>
</comment>
<evidence type="ECO:0000313" key="11">
    <source>
        <dbReference type="EMBL" id="AIF67432.1"/>
    </source>
</evidence>
<keyword evidence="3" id="KW-1003">Cell membrane</keyword>
<dbReference type="RefSeq" id="WP_038562995.1">
    <property type="nucleotide sequence ID" value="NZ_CP008876.1"/>
</dbReference>
<keyword evidence="8" id="KW-0406">Ion transport</keyword>
<dbReference type="InterPro" id="IPR003593">
    <property type="entry name" value="AAA+_ATPase"/>
</dbReference>
<name>A0A075LN61_9BACI</name>
<dbReference type="OrthoDB" id="9787851at2"/>
<dbReference type="AlphaFoldDB" id="A0A075LN61"/>
<dbReference type="CDD" id="cd03214">
    <property type="entry name" value="ABC_Iron-Siderophores_B12_Hemin"/>
    <property type="match status" value="1"/>
</dbReference>
<dbReference type="InterPro" id="IPR017871">
    <property type="entry name" value="ABC_transporter-like_CS"/>
</dbReference>
<evidence type="ECO:0000256" key="7">
    <source>
        <dbReference type="ARBA" id="ARBA00023004"/>
    </source>
</evidence>
<dbReference type="PROSITE" id="PS50893">
    <property type="entry name" value="ABC_TRANSPORTER_2"/>
    <property type="match status" value="1"/>
</dbReference>
<evidence type="ECO:0000256" key="4">
    <source>
        <dbReference type="ARBA" id="ARBA00022496"/>
    </source>
</evidence>
<keyword evidence="2" id="KW-0813">Transport</keyword>
<evidence type="ECO:0000259" key="10">
    <source>
        <dbReference type="PROSITE" id="PS50893"/>
    </source>
</evidence>
<dbReference type="HOGENOM" id="CLU_000604_1_11_9"/>
<dbReference type="Gene3D" id="3.40.50.300">
    <property type="entry name" value="P-loop containing nucleotide triphosphate hydrolases"/>
    <property type="match status" value="1"/>
</dbReference>
<dbReference type="GO" id="GO:0016887">
    <property type="term" value="F:ATP hydrolysis activity"/>
    <property type="evidence" value="ECO:0007669"/>
    <property type="project" value="InterPro"/>
</dbReference>
<dbReference type="SUPFAM" id="SSF52540">
    <property type="entry name" value="P-loop containing nucleoside triphosphate hydrolases"/>
    <property type="match status" value="1"/>
</dbReference>
<dbReference type="PANTHER" id="PTHR42771:SF10">
    <property type="entry name" value="FERRICHROME TRANSPORT ATP-BINDING PROTEIN FHUC"/>
    <property type="match status" value="1"/>
</dbReference>
<evidence type="ECO:0000256" key="1">
    <source>
        <dbReference type="ARBA" id="ARBA00004202"/>
    </source>
</evidence>
<keyword evidence="6 11" id="KW-0067">ATP-binding</keyword>
<protein>
    <submittedName>
        <fullName evidence="11">Iron ABC transporter ATP-binding protein</fullName>
    </submittedName>
</protein>
<feature type="domain" description="ABC transporter" evidence="10">
    <location>
        <begin position="1"/>
        <end position="237"/>
    </location>
</feature>
<dbReference type="SMART" id="SM00382">
    <property type="entry name" value="AAA"/>
    <property type="match status" value="1"/>
</dbReference>
<dbReference type="GO" id="GO:0005886">
    <property type="term" value="C:plasma membrane"/>
    <property type="evidence" value="ECO:0007669"/>
    <property type="project" value="UniProtKB-SubCell"/>
</dbReference>
<dbReference type="PROSITE" id="PS00211">
    <property type="entry name" value="ABC_TRANSPORTER_1"/>
    <property type="match status" value="1"/>
</dbReference>
<reference evidence="11 12" key="1">
    <citation type="submission" date="2014-07" db="EMBL/GenBank/DDBJ databases">
        <title>Complete genome sequence of a moderately halophilic bacterium Terribacillus aidingensis MP602, isolated from Cryptomeria fortunei in Tianmu mountain in China.</title>
        <authorList>
            <person name="Wang Y."/>
            <person name="Lu P."/>
            <person name="Zhang L."/>
        </authorList>
    </citation>
    <scope>NUCLEOTIDE SEQUENCE [LARGE SCALE GENOMIC DNA]</scope>
    <source>
        <strain evidence="11 12">MP602</strain>
    </source>
</reference>
<sequence>MQTKDISFSYDQSSVLNKVNISIPSGKMTTILGPNGSGKSTLLHVMANNLQPETGEVLLDDQKIIHFKPKELARRLAVVHQQNTSPTDMTVDRLVAFGRMPHRNVFRNETKQDQEAINWAIESTNLNDFRKTPIIQLSGGERQRVWIAMALAQKSDILFLDEPTTYLDIYYQLEILELVKKLNRVHGITILMVLHDINQAIQYSDELIVMKQGKVFENGQPNKIVTQELIRSVYGVDAKVAFDEMAGMYILPMTFKEGVAAT</sequence>
<dbReference type="FunFam" id="3.40.50.300:FF:000134">
    <property type="entry name" value="Iron-enterobactin ABC transporter ATP-binding protein"/>
    <property type="match status" value="1"/>
</dbReference>
<proteinExistence type="predicted"/>
<dbReference type="GO" id="GO:0005524">
    <property type="term" value="F:ATP binding"/>
    <property type="evidence" value="ECO:0007669"/>
    <property type="project" value="UniProtKB-KW"/>
</dbReference>
<dbReference type="GO" id="GO:0006826">
    <property type="term" value="P:iron ion transport"/>
    <property type="evidence" value="ECO:0007669"/>
    <property type="project" value="UniProtKB-KW"/>
</dbReference>
<keyword evidence="5" id="KW-0547">Nucleotide-binding</keyword>
<keyword evidence="9" id="KW-0472">Membrane</keyword>
<evidence type="ECO:0000256" key="8">
    <source>
        <dbReference type="ARBA" id="ARBA00023065"/>
    </source>
</evidence>
<evidence type="ECO:0000256" key="9">
    <source>
        <dbReference type="ARBA" id="ARBA00023136"/>
    </source>
</evidence>
<dbReference type="Proteomes" id="UP000027980">
    <property type="component" value="Chromosome"/>
</dbReference>
<keyword evidence="7" id="KW-0408">Iron</keyword>
<evidence type="ECO:0000313" key="12">
    <source>
        <dbReference type="Proteomes" id="UP000027980"/>
    </source>
</evidence>
<dbReference type="GeneID" id="34219898"/>
<dbReference type="PANTHER" id="PTHR42771">
    <property type="entry name" value="IRON(3+)-HYDROXAMATE IMPORT ATP-BINDING PROTEIN FHUC"/>
    <property type="match status" value="1"/>
</dbReference>
<dbReference type="KEGG" id="tap:GZ22_12820"/>
<evidence type="ECO:0000256" key="2">
    <source>
        <dbReference type="ARBA" id="ARBA00022448"/>
    </source>
</evidence>
<dbReference type="InterPro" id="IPR027417">
    <property type="entry name" value="P-loop_NTPase"/>
</dbReference>
<keyword evidence="4" id="KW-0410">Iron transport</keyword>
<gene>
    <name evidence="11" type="ORF">GZ22_12820</name>
</gene>
<dbReference type="InterPro" id="IPR051535">
    <property type="entry name" value="Siderophore_ABC-ATPase"/>
</dbReference>
<dbReference type="Pfam" id="PF00005">
    <property type="entry name" value="ABC_tran"/>
    <property type="match status" value="1"/>
</dbReference>
<dbReference type="InterPro" id="IPR003439">
    <property type="entry name" value="ABC_transporter-like_ATP-bd"/>
</dbReference>
<evidence type="ECO:0000256" key="5">
    <source>
        <dbReference type="ARBA" id="ARBA00022741"/>
    </source>
</evidence>
<evidence type="ECO:0000256" key="3">
    <source>
        <dbReference type="ARBA" id="ARBA00022475"/>
    </source>
</evidence>